<accession>A0ABR2Z0L2</accession>
<name>A0ABR2Z0L2_9CHLO</name>
<reference evidence="2 3" key="1">
    <citation type="journal article" date="2024" name="Nat. Commun.">
        <title>Phylogenomics reveals the evolutionary origins of lichenization in chlorophyte algae.</title>
        <authorList>
            <person name="Puginier C."/>
            <person name="Libourel C."/>
            <person name="Otte J."/>
            <person name="Skaloud P."/>
            <person name="Haon M."/>
            <person name="Grisel S."/>
            <person name="Petersen M."/>
            <person name="Berrin J.G."/>
            <person name="Delaux P.M."/>
            <person name="Dal Grande F."/>
            <person name="Keller J."/>
        </authorList>
    </citation>
    <scope>NUCLEOTIDE SEQUENCE [LARGE SCALE GENOMIC DNA]</scope>
    <source>
        <strain evidence="2 3">SAG 216-7</strain>
    </source>
</reference>
<gene>
    <name evidence="2" type="ORF">WJX75_001936</name>
</gene>
<dbReference type="EMBL" id="JALJOT010000002">
    <property type="protein sequence ID" value="KAK9917215.1"/>
    <property type="molecule type" value="Genomic_DNA"/>
</dbReference>
<feature type="compositionally biased region" description="Polar residues" evidence="1">
    <location>
        <begin position="543"/>
        <end position="556"/>
    </location>
</feature>
<keyword evidence="3" id="KW-1185">Reference proteome</keyword>
<dbReference type="InterPro" id="IPR023393">
    <property type="entry name" value="START-like_dom_sf"/>
</dbReference>
<comment type="caution">
    <text evidence="2">The sequence shown here is derived from an EMBL/GenBank/DDBJ whole genome shotgun (WGS) entry which is preliminary data.</text>
</comment>
<evidence type="ECO:0000313" key="3">
    <source>
        <dbReference type="Proteomes" id="UP001491310"/>
    </source>
</evidence>
<organism evidence="2 3">
    <name type="scientific">Coccomyxa subellipsoidea</name>
    <dbReference type="NCBI Taxonomy" id="248742"/>
    <lineage>
        <taxon>Eukaryota</taxon>
        <taxon>Viridiplantae</taxon>
        <taxon>Chlorophyta</taxon>
        <taxon>core chlorophytes</taxon>
        <taxon>Trebouxiophyceae</taxon>
        <taxon>Trebouxiophyceae incertae sedis</taxon>
        <taxon>Coccomyxaceae</taxon>
        <taxon>Coccomyxa</taxon>
    </lineage>
</organism>
<dbReference type="Gene3D" id="3.30.530.20">
    <property type="match status" value="1"/>
</dbReference>
<evidence type="ECO:0000313" key="2">
    <source>
        <dbReference type="EMBL" id="KAK9917215.1"/>
    </source>
</evidence>
<proteinExistence type="predicted"/>
<feature type="region of interest" description="Disordered" evidence="1">
    <location>
        <begin position="519"/>
        <end position="563"/>
    </location>
</feature>
<dbReference type="SUPFAM" id="SSF55961">
    <property type="entry name" value="Bet v1-like"/>
    <property type="match status" value="1"/>
</dbReference>
<sequence length="604" mass="62350">MDSDRVSVSQLCADFSGDEQDVRGRQPCIIFQIGNSRFQIGSLTDPGRAAAWPGSHSTTGFSYEASRELFAAVYDKAAIAGQTLIGMGAQKLDASTGTEGCIELQRANRQCIGALSFHLDTHGYDFDHPEVWKNVRSFGTVSEWMAPVGLERITSALLPGSIEGQLGALRRVCFGEMGFVEQLDGLDDDHRIIKWRVISHPLNTNPFPGSFLNYKAKIRLRNVTISTATFLEIEAEFDTEHTSAEAMRRELTARHEASIRGLLTLLTTKPAQQTANIQAMMASLPLGAGGSVSRSGGSTGGGYLSGGGIASLPLTSAGVVLPNGQIALVPNVARISAPTPGNSGGHFSLANSLGSNAGVDMSANLATSRVLASNNLAAQQALAEASVALHQQHLSAQAQLSGGALPGVLPGSLPGALPGSLPGAMPGVLPTAVPQVANANVLAAQGGAGVPVLSGGLGPELGPRDLRTINSYNSYTSNDSLGSIRGAALGQALHQAQAGQLPDAQVAALQALQRQHMQAQAATSDGRASFEPNEGRFRAPENYVSNSGGSIHSFTAASPPRLSPRSIEKAKMVLSGGAVPVAKPAAAAAPGPATLDGTGRVTSL</sequence>
<protein>
    <submittedName>
        <fullName evidence="2">Uncharacterized protein</fullName>
    </submittedName>
</protein>
<evidence type="ECO:0000256" key="1">
    <source>
        <dbReference type="SAM" id="MobiDB-lite"/>
    </source>
</evidence>
<dbReference type="Proteomes" id="UP001491310">
    <property type="component" value="Unassembled WGS sequence"/>
</dbReference>